<dbReference type="GO" id="GO:0016020">
    <property type="term" value="C:membrane"/>
    <property type="evidence" value="ECO:0007669"/>
    <property type="project" value="UniProtKB-SubCell"/>
</dbReference>
<evidence type="ECO:0000313" key="8">
    <source>
        <dbReference type="WBParaSite" id="L893_g28239.t2"/>
    </source>
</evidence>
<dbReference type="AlphaFoldDB" id="A0A1I7ZN82"/>
<evidence type="ECO:0000313" key="7">
    <source>
        <dbReference type="Proteomes" id="UP000095287"/>
    </source>
</evidence>
<dbReference type="CDD" id="cd00637">
    <property type="entry name" value="7tm_classA_rhodopsin-like"/>
    <property type="match status" value="1"/>
</dbReference>
<reference evidence="8" key="1">
    <citation type="submission" date="2016-11" db="UniProtKB">
        <authorList>
            <consortium name="WormBaseParasite"/>
        </authorList>
    </citation>
    <scope>IDENTIFICATION</scope>
</reference>
<feature type="transmembrane region" description="Helical" evidence="5">
    <location>
        <begin position="127"/>
        <end position="153"/>
    </location>
</feature>
<feature type="domain" description="G-protein coupled receptors family 1 profile" evidence="6">
    <location>
        <begin position="30"/>
        <end position="268"/>
    </location>
</feature>
<dbReference type="PROSITE" id="PS50262">
    <property type="entry name" value="G_PROTEIN_RECEP_F1_2"/>
    <property type="match status" value="1"/>
</dbReference>
<dbReference type="WBParaSite" id="L893_g28239.t2">
    <property type="protein sequence ID" value="L893_g28239.t2"/>
    <property type="gene ID" value="L893_g28239"/>
</dbReference>
<dbReference type="Proteomes" id="UP000095287">
    <property type="component" value="Unplaced"/>
</dbReference>
<keyword evidence="2 5" id="KW-0812">Transmembrane</keyword>
<dbReference type="GO" id="GO:0004930">
    <property type="term" value="F:G protein-coupled receptor activity"/>
    <property type="evidence" value="ECO:0007669"/>
    <property type="project" value="InterPro"/>
</dbReference>
<sequence length="311" mass="35021">MCPVCHLGMSTMTAYNAVLLIFVDCIGLFGNVNFMLITVLFKQFRMNVCALLMGMVSFCDAVLEIVIIVISACLLSGCHFYQHTCFYILAIPIFLNCVQTGLMFSISVERLIAVAWPLWYQNVQTTLLFAVSFVPGTIFGGLVVITGLVYIQANETIPTCNVPVSLNPTAYELWNRISLGVNVVMIVVYVVACVILWLKARKSSSDYIKTQITVMKTIVCIVIFYIITWVLPDFIGLAKAMFSLEAEVLIYAPSFFAHLCFTGNFYIYMWRNQSYRDCFKKMYVCDCRHRNVSFVVSAMTSSMRGPTTTAQ</sequence>
<dbReference type="SMART" id="SM01381">
    <property type="entry name" value="7TM_GPCR_Srsx"/>
    <property type="match status" value="1"/>
</dbReference>
<evidence type="ECO:0000256" key="1">
    <source>
        <dbReference type="ARBA" id="ARBA00004370"/>
    </source>
</evidence>
<evidence type="ECO:0000256" key="3">
    <source>
        <dbReference type="ARBA" id="ARBA00022989"/>
    </source>
</evidence>
<dbReference type="PANTHER" id="PTHR23360:SF37">
    <property type="entry name" value="G-PROTEIN COUPLED RECEPTORS FAMILY 1 PROFILE DOMAIN-CONTAINING PROTEIN"/>
    <property type="match status" value="1"/>
</dbReference>
<evidence type="ECO:0000259" key="6">
    <source>
        <dbReference type="PROSITE" id="PS50262"/>
    </source>
</evidence>
<dbReference type="InterPro" id="IPR019424">
    <property type="entry name" value="7TM_GPCR_Srsx"/>
</dbReference>
<dbReference type="InterPro" id="IPR000276">
    <property type="entry name" value="GPCR_Rhodpsn"/>
</dbReference>
<dbReference type="SUPFAM" id="SSF81321">
    <property type="entry name" value="Family A G protein-coupled receptor-like"/>
    <property type="match status" value="1"/>
</dbReference>
<feature type="transmembrane region" description="Helical" evidence="5">
    <location>
        <begin position="48"/>
        <end position="74"/>
    </location>
</feature>
<dbReference type="PANTHER" id="PTHR23360">
    <property type="entry name" value="G-PROTEIN COUPLED RECEPTORS FAMILY 1 PROFILE DOMAIN-CONTAINING PROTEIN-RELATED"/>
    <property type="match status" value="1"/>
</dbReference>
<keyword evidence="7" id="KW-1185">Reference proteome</keyword>
<keyword evidence="3 5" id="KW-1133">Transmembrane helix</keyword>
<dbReference type="Gene3D" id="1.20.1070.10">
    <property type="entry name" value="Rhodopsin 7-helix transmembrane proteins"/>
    <property type="match status" value="1"/>
</dbReference>
<feature type="transmembrane region" description="Helical" evidence="5">
    <location>
        <begin position="218"/>
        <end position="242"/>
    </location>
</feature>
<feature type="transmembrane region" description="Helical" evidence="5">
    <location>
        <begin position="86"/>
        <end position="106"/>
    </location>
</feature>
<protein>
    <submittedName>
        <fullName evidence="8">G_PROTEIN_RECEP_F1_2 domain-containing protein</fullName>
    </submittedName>
</protein>
<evidence type="ECO:0000256" key="2">
    <source>
        <dbReference type="ARBA" id="ARBA00022692"/>
    </source>
</evidence>
<keyword evidence="4 5" id="KW-0472">Membrane</keyword>
<proteinExistence type="predicted"/>
<dbReference type="InterPro" id="IPR047130">
    <property type="entry name" value="7TM_GPCR_Srsx_nematod"/>
</dbReference>
<feature type="transmembrane region" description="Helical" evidence="5">
    <location>
        <begin position="248"/>
        <end position="270"/>
    </location>
</feature>
<comment type="subcellular location">
    <subcellularLocation>
        <location evidence="1">Membrane</location>
    </subcellularLocation>
</comment>
<organism evidence="7 8">
    <name type="scientific">Steinernema glaseri</name>
    <dbReference type="NCBI Taxonomy" id="37863"/>
    <lineage>
        <taxon>Eukaryota</taxon>
        <taxon>Metazoa</taxon>
        <taxon>Ecdysozoa</taxon>
        <taxon>Nematoda</taxon>
        <taxon>Chromadorea</taxon>
        <taxon>Rhabditida</taxon>
        <taxon>Tylenchina</taxon>
        <taxon>Panagrolaimomorpha</taxon>
        <taxon>Strongyloidoidea</taxon>
        <taxon>Steinernematidae</taxon>
        <taxon>Steinernema</taxon>
    </lineage>
</organism>
<dbReference type="InterPro" id="IPR017452">
    <property type="entry name" value="GPCR_Rhodpsn_7TM"/>
</dbReference>
<dbReference type="Pfam" id="PF10320">
    <property type="entry name" value="7TM_GPCR_Srsx"/>
    <property type="match status" value="1"/>
</dbReference>
<feature type="transmembrane region" description="Helical" evidence="5">
    <location>
        <begin position="173"/>
        <end position="198"/>
    </location>
</feature>
<accession>A0A1I7ZN82</accession>
<feature type="transmembrane region" description="Helical" evidence="5">
    <location>
        <begin position="17"/>
        <end position="41"/>
    </location>
</feature>
<evidence type="ECO:0000256" key="5">
    <source>
        <dbReference type="SAM" id="Phobius"/>
    </source>
</evidence>
<evidence type="ECO:0000256" key="4">
    <source>
        <dbReference type="ARBA" id="ARBA00023136"/>
    </source>
</evidence>
<name>A0A1I7ZN82_9BILA</name>